<sequence length="722" mass="79545">MDFAMGPNQGTGVPAPSDSDGLMWDLDAYNVTVPIGGTFDDRLPGWGAGVLQAAVTGLVIRSEQATGVEPGLPGDPAASRTQHTLSTESLQVVTDRVDKNGRLRIEFDPRAEGLHHVVFAVYLQHSLYRAQDGPLDIGGPQTPATTLAGNGSWAVDHFSRRGAETTIGFWEKHILPNGTLELLAEAGNYGWEDSVEIQSNIYWTKDFLDIFQKEHGYSIARWLPLLFHRNGNGRNSAYPVWWITDEPDNGTSHIADYRTTLGKQYDDYISTLNAWVKSRLGLHFSAQVAYQLPMDMMPNIPSVDIPECETLDFEDLIDGYRLYSGPATLGNRNIISSECGAVHGEVFAQMWPELLWHVKRSYAGSVNQFVLHGFPYTGNYGNTTWPVYTTFNYQYSAMHGPRDPAWAFYRDYLDYIARNNYILQQGTPKMDVAIWQKNTVYPKHVKIRRYEPADLERAGYTYEYLSPDNFDLPSATVRDGVLAPDAQGFKALVVRANDTLTIDGVSKLVGFAQAHLPIVFLGGLPSTYLGTNKAEAVRASQSALKKITTLSNVHVTDSYDGLASVLASIGIQPAARFVTDAPNWYTLRRVDSQSHSEYYFVYNDAPGVPRGTGKAKATVQFQSSGVPYKLDAWTGEETPILTYTRSGSSTSIPITLAGNQTTLVVFRAEGGYATQQHVADVSAEVLGLSALKNGSVALHTAARNVWLRLLPARDPSFCTTGP</sequence>
<dbReference type="PANTHER" id="PTHR36848">
    <property type="entry name" value="DNA-BINDING PROTEIN (PUTATIVE SECRETED PROTEIN)-RELATED"/>
    <property type="match status" value="1"/>
</dbReference>
<dbReference type="EMBL" id="JAZHXJ010000280">
    <property type="protein sequence ID" value="KAL1865931.1"/>
    <property type="molecule type" value="Genomic_DNA"/>
</dbReference>
<organism evidence="1 2">
    <name type="scientific">Phialemonium thermophilum</name>
    <dbReference type="NCBI Taxonomy" id="223376"/>
    <lineage>
        <taxon>Eukaryota</taxon>
        <taxon>Fungi</taxon>
        <taxon>Dikarya</taxon>
        <taxon>Ascomycota</taxon>
        <taxon>Pezizomycotina</taxon>
        <taxon>Sordariomycetes</taxon>
        <taxon>Sordariomycetidae</taxon>
        <taxon>Cephalothecales</taxon>
        <taxon>Cephalothecaceae</taxon>
        <taxon>Phialemonium</taxon>
    </lineage>
</organism>
<dbReference type="Pfam" id="PF17132">
    <property type="entry name" value="Glyco_hydro_106"/>
    <property type="match status" value="1"/>
</dbReference>
<evidence type="ECO:0000313" key="1">
    <source>
        <dbReference type="EMBL" id="KAL1865931.1"/>
    </source>
</evidence>
<proteinExistence type="predicted"/>
<name>A0ABR3WR71_9PEZI</name>
<keyword evidence="2" id="KW-1185">Reference proteome</keyword>
<dbReference type="InterPro" id="IPR053161">
    <property type="entry name" value="Ulvan_degrading_GH"/>
</dbReference>
<dbReference type="Proteomes" id="UP001586593">
    <property type="component" value="Unassembled WGS sequence"/>
</dbReference>
<accession>A0ABR3WR71</accession>
<comment type="caution">
    <text evidence="1">The sequence shown here is derived from an EMBL/GenBank/DDBJ whole genome shotgun (WGS) entry which is preliminary data.</text>
</comment>
<gene>
    <name evidence="1" type="ORF">VTK73DRAFT_4993</name>
</gene>
<protein>
    <submittedName>
        <fullName evidence="1">Uncharacterized protein</fullName>
    </submittedName>
</protein>
<evidence type="ECO:0000313" key="2">
    <source>
        <dbReference type="Proteomes" id="UP001586593"/>
    </source>
</evidence>
<reference evidence="1 2" key="1">
    <citation type="journal article" date="2024" name="Commun. Biol.">
        <title>Comparative genomic analysis of thermophilic fungi reveals convergent evolutionary adaptations and gene losses.</title>
        <authorList>
            <person name="Steindorff A.S."/>
            <person name="Aguilar-Pontes M.V."/>
            <person name="Robinson A.J."/>
            <person name="Andreopoulos B."/>
            <person name="LaButti K."/>
            <person name="Kuo A."/>
            <person name="Mondo S."/>
            <person name="Riley R."/>
            <person name="Otillar R."/>
            <person name="Haridas S."/>
            <person name="Lipzen A."/>
            <person name="Grimwood J."/>
            <person name="Schmutz J."/>
            <person name="Clum A."/>
            <person name="Reid I.D."/>
            <person name="Moisan M.C."/>
            <person name="Butler G."/>
            <person name="Nguyen T.T.M."/>
            <person name="Dewar K."/>
            <person name="Conant G."/>
            <person name="Drula E."/>
            <person name="Henrissat B."/>
            <person name="Hansel C."/>
            <person name="Singer S."/>
            <person name="Hutchinson M.I."/>
            <person name="de Vries R.P."/>
            <person name="Natvig D.O."/>
            <person name="Powell A.J."/>
            <person name="Tsang A."/>
            <person name="Grigoriev I.V."/>
        </authorList>
    </citation>
    <scope>NUCLEOTIDE SEQUENCE [LARGE SCALE GENOMIC DNA]</scope>
    <source>
        <strain evidence="1 2">ATCC 24622</strain>
    </source>
</reference>
<dbReference type="PANTHER" id="PTHR36848:SF2">
    <property type="entry name" value="SECRETED PROTEIN"/>
    <property type="match status" value="1"/>
</dbReference>